<evidence type="ECO:0000256" key="1">
    <source>
        <dbReference type="SAM" id="MobiDB-lite"/>
    </source>
</evidence>
<evidence type="ECO:0000313" key="3">
    <source>
        <dbReference type="EMBL" id="SCX28125.1"/>
    </source>
</evidence>
<feature type="signal peptide" evidence="2">
    <location>
        <begin position="1"/>
        <end position="35"/>
    </location>
</feature>
<organism evidence="3 4">
    <name type="scientific">Agrobacterium rosae</name>
    <dbReference type="NCBI Taxonomy" id="1972867"/>
    <lineage>
        <taxon>Bacteria</taxon>
        <taxon>Pseudomonadati</taxon>
        <taxon>Pseudomonadota</taxon>
        <taxon>Alphaproteobacteria</taxon>
        <taxon>Hyphomicrobiales</taxon>
        <taxon>Rhizobiaceae</taxon>
        <taxon>Rhizobium/Agrobacterium group</taxon>
        <taxon>Agrobacterium</taxon>
    </lineage>
</organism>
<dbReference type="Pfam" id="PF11064">
    <property type="entry name" value="DUF2865"/>
    <property type="match status" value="1"/>
</dbReference>
<feature type="region of interest" description="Disordered" evidence="1">
    <location>
        <begin position="152"/>
        <end position="188"/>
    </location>
</feature>
<feature type="chain" id="PRO_5012865075" description="DUF2865 domain-containing protein" evidence="2">
    <location>
        <begin position="36"/>
        <end position="386"/>
    </location>
</feature>
<evidence type="ECO:0000313" key="4">
    <source>
        <dbReference type="Proteomes" id="UP000187891"/>
    </source>
</evidence>
<accession>A0A1R3TT08</accession>
<evidence type="ECO:0008006" key="5">
    <source>
        <dbReference type="Google" id="ProtNLM"/>
    </source>
</evidence>
<feature type="compositionally biased region" description="Basic and acidic residues" evidence="1">
    <location>
        <begin position="328"/>
        <end position="350"/>
    </location>
</feature>
<feature type="compositionally biased region" description="Polar residues" evidence="1">
    <location>
        <begin position="301"/>
        <end position="321"/>
    </location>
</feature>
<dbReference type="AlphaFoldDB" id="A0A1R3TT08"/>
<keyword evidence="2" id="KW-0732">Signal</keyword>
<name>A0A1R3TT08_9HYPH</name>
<dbReference type="STRING" id="1907666.DSM25559_3128"/>
<feature type="region of interest" description="Disordered" evidence="1">
    <location>
        <begin position="294"/>
        <end position="386"/>
    </location>
</feature>
<dbReference type="RefSeq" id="WP_244554431.1">
    <property type="nucleotide sequence ID" value="NZ_FMUE01000007.1"/>
</dbReference>
<feature type="compositionally biased region" description="Polar residues" evidence="1">
    <location>
        <begin position="156"/>
        <end position="167"/>
    </location>
</feature>
<proteinExistence type="predicted"/>
<dbReference type="InterPro" id="IPR021293">
    <property type="entry name" value="DUF2865"/>
</dbReference>
<dbReference type="EMBL" id="FMUE01000007">
    <property type="protein sequence ID" value="SCX28125.1"/>
    <property type="molecule type" value="Genomic_DNA"/>
</dbReference>
<protein>
    <recommendedName>
        <fullName evidence="5">DUF2865 domain-containing protein</fullName>
    </recommendedName>
</protein>
<gene>
    <name evidence="3" type="ORF">DSM25559_3128</name>
</gene>
<reference evidence="4" key="1">
    <citation type="submission" date="2016-10" db="EMBL/GenBank/DDBJ databases">
        <authorList>
            <person name="Wibberg D."/>
        </authorList>
    </citation>
    <scope>NUCLEOTIDE SEQUENCE [LARGE SCALE GENOMIC DNA]</scope>
</reference>
<evidence type="ECO:0000256" key="2">
    <source>
        <dbReference type="SAM" id="SignalP"/>
    </source>
</evidence>
<sequence>MMAGQETDGPLIPRRRRLIGTFITLMLAAPLSAQASAVCDGLRQQLTQPTRIIGNTAEVRRYANALAQQNILIRRIKNDMRGYGCSSGSVIVYGNPNAQLCGEIGDALVQAESDRDMISEDRDRMLASQRDDNAQDNRERIMAALDAQGCFDEQPPSFTSNDPSQQPDMGGTADPFDNPDNQDYRPSPDMPMQGGLRTLCVRTCDGAFFPISSNATPLDFRAQAAQCERMCPGTQTELFYHSLEGQESSDMVSAKTGQPYASMPTAFAYRNSPSTSRPPSCSCNMAAYHDEMKNQEDQAKAPQSTPSQDMSSITTITSPKSDTMPKPADIKPAEPKPVEKAEPVPERDYDPNNSKVRIVGPQFLPAETSRIDLKNPALKGAQPQQQ</sequence>
<dbReference type="Proteomes" id="UP000187891">
    <property type="component" value="Unassembled WGS sequence"/>
</dbReference>